<proteinExistence type="predicted"/>
<dbReference type="Proteomes" id="UP000308230">
    <property type="component" value="Unassembled WGS sequence"/>
</dbReference>
<keyword evidence="2" id="KW-1185">Reference proteome</keyword>
<gene>
    <name evidence="1" type="ORF">FCL54_04730</name>
</gene>
<dbReference type="EMBL" id="SWLG01000003">
    <property type="protein sequence ID" value="TLS38447.1"/>
    <property type="molecule type" value="Genomic_DNA"/>
</dbReference>
<organism evidence="1 2">
    <name type="scientific">Exobacillus caeni</name>
    <dbReference type="NCBI Taxonomy" id="2574798"/>
    <lineage>
        <taxon>Bacteria</taxon>
        <taxon>Bacillati</taxon>
        <taxon>Bacillota</taxon>
        <taxon>Bacilli</taxon>
        <taxon>Bacillales</taxon>
        <taxon>Guptibacillaceae</taxon>
        <taxon>Exobacillus</taxon>
    </lineage>
</organism>
<accession>A0A5R9F4J3</accession>
<name>A0A5R9F4J3_9BACL</name>
<dbReference type="AlphaFoldDB" id="A0A5R9F4J3"/>
<comment type="caution">
    <text evidence="1">The sequence shown here is derived from an EMBL/GenBank/DDBJ whole genome shotgun (WGS) entry which is preliminary data.</text>
</comment>
<evidence type="ECO:0000313" key="1">
    <source>
        <dbReference type="EMBL" id="TLS38447.1"/>
    </source>
</evidence>
<dbReference type="OrthoDB" id="2989608at2"/>
<protein>
    <submittedName>
        <fullName evidence="1">Uncharacterized protein</fullName>
    </submittedName>
</protein>
<sequence>MFKENRQEREEIGRLYRSLKAESNGEIEVTLLDPRNFFAIVLYFVHYVKNGQISVSKALSNLVFKNNRGAVFLNGRFISNCTDSNIEEVFNAVMEGVVHDGS</sequence>
<dbReference type="RefSeq" id="WP_138123737.1">
    <property type="nucleotide sequence ID" value="NZ_SWLG01000003.1"/>
</dbReference>
<reference evidence="1 2" key="1">
    <citation type="submission" date="2019-04" db="EMBL/GenBank/DDBJ databases">
        <title>Bacillus caeni sp. nov., a bacterium isolated from mangrove sediment.</title>
        <authorList>
            <person name="Huang H."/>
            <person name="Mo K."/>
            <person name="Hu Y."/>
        </authorList>
    </citation>
    <scope>NUCLEOTIDE SEQUENCE [LARGE SCALE GENOMIC DNA]</scope>
    <source>
        <strain evidence="1 2">HB172195</strain>
    </source>
</reference>
<evidence type="ECO:0000313" key="2">
    <source>
        <dbReference type="Proteomes" id="UP000308230"/>
    </source>
</evidence>